<evidence type="ECO:0000313" key="2">
    <source>
        <dbReference type="EMBL" id="MBD2844620.1"/>
    </source>
</evidence>
<keyword evidence="1" id="KW-0472">Membrane</keyword>
<dbReference type="InterPro" id="IPR025470">
    <property type="entry name" value="DUF4321"/>
</dbReference>
<evidence type="ECO:0000313" key="3">
    <source>
        <dbReference type="Proteomes" id="UP000621560"/>
    </source>
</evidence>
<sequence>MKKNAWVLLLLIVLGLVGGALVAMWLESVPGLSFLTRTADLSWSPAADLLVVGFELSIRIEISLLSIIGAIVAVWLYRKM</sequence>
<name>A0A927GR67_9BACL</name>
<keyword evidence="3" id="KW-1185">Reference proteome</keyword>
<proteinExistence type="predicted"/>
<reference evidence="2" key="1">
    <citation type="submission" date="2020-09" db="EMBL/GenBank/DDBJ databases">
        <title>A novel bacterium of genus Paenibacillus, isolated from South China Sea.</title>
        <authorList>
            <person name="Huang H."/>
            <person name="Mo K."/>
            <person name="Hu Y."/>
        </authorList>
    </citation>
    <scope>NUCLEOTIDE SEQUENCE</scope>
    <source>
        <strain evidence="2">IB182496</strain>
    </source>
</reference>
<gene>
    <name evidence="2" type="ORF">IDH44_05415</name>
</gene>
<feature type="transmembrane region" description="Helical" evidence="1">
    <location>
        <begin position="7"/>
        <end position="26"/>
    </location>
</feature>
<dbReference type="Proteomes" id="UP000621560">
    <property type="component" value="Unassembled WGS sequence"/>
</dbReference>
<dbReference type="Pfam" id="PF14209">
    <property type="entry name" value="DUF4321"/>
    <property type="match status" value="1"/>
</dbReference>
<keyword evidence="1" id="KW-1133">Transmembrane helix</keyword>
<organism evidence="2 3">
    <name type="scientific">Paenibacillus sabuli</name>
    <dbReference type="NCBI Taxonomy" id="2772509"/>
    <lineage>
        <taxon>Bacteria</taxon>
        <taxon>Bacillati</taxon>
        <taxon>Bacillota</taxon>
        <taxon>Bacilli</taxon>
        <taxon>Bacillales</taxon>
        <taxon>Paenibacillaceae</taxon>
        <taxon>Paenibacillus</taxon>
    </lineage>
</organism>
<dbReference type="EMBL" id="JACXIZ010000011">
    <property type="protein sequence ID" value="MBD2844620.1"/>
    <property type="molecule type" value="Genomic_DNA"/>
</dbReference>
<keyword evidence="1" id="KW-0812">Transmembrane</keyword>
<accession>A0A927GR67</accession>
<comment type="caution">
    <text evidence="2">The sequence shown here is derived from an EMBL/GenBank/DDBJ whole genome shotgun (WGS) entry which is preliminary data.</text>
</comment>
<evidence type="ECO:0000256" key="1">
    <source>
        <dbReference type="SAM" id="Phobius"/>
    </source>
</evidence>
<protein>
    <submittedName>
        <fullName evidence="2">DUF4321 domain-containing protein</fullName>
    </submittedName>
</protein>
<feature type="transmembrane region" description="Helical" evidence="1">
    <location>
        <begin position="58"/>
        <end position="77"/>
    </location>
</feature>
<dbReference type="AlphaFoldDB" id="A0A927GR67"/>